<accession>A0ABP4DZZ7</accession>
<dbReference type="EMBL" id="BAAALD010000021">
    <property type="protein sequence ID" value="GAA1083028.1"/>
    <property type="molecule type" value="Genomic_DNA"/>
</dbReference>
<organism evidence="1 2">
    <name type="scientific">Kitasatospora arboriphila</name>
    <dbReference type="NCBI Taxonomy" id="258052"/>
    <lineage>
        <taxon>Bacteria</taxon>
        <taxon>Bacillati</taxon>
        <taxon>Actinomycetota</taxon>
        <taxon>Actinomycetes</taxon>
        <taxon>Kitasatosporales</taxon>
        <taxon>Streptomycetaceae</taxon>
        <taxon>Kitasatospora</taxon>
    </lineage>
</organism>
<evidence type="ECO:0000313" key="1">
    <source>
        <dbReference type="EMBL" id="GAA1083028.1"/>
    </source>
</evidence>
<proteinExistence type="predicted"/>
<keyword evidence="2" id="KW-1185">Reference proteome</keyword>
<gene>
    <name evidence="1" type="ORF">GCM10009663_27530</name>
</gene>
<evidence type="ECO:0000313" key="2">
    <source>
        <dbReference type="Proteomes" id="UP001499987"/>
    </source>
</evidence>
<protein>
    <submittedName>
        <fullName evidence="1">Uncharacterized protein</fullName>
    </submittedName>
</protein>
<dbReference type="Proteomes" id="UP001499987">
    <property type="component" value="Unassembled WGS sequence"/>
</dbReference>
<sequence length="183" mass="19934">MAVHDEVDLAVEVAGKPVEEPAHDLRVEGLGEDHEVHAALVLIADIALTEKRFPVRRTIGVRPFSPQVRPVTWSERMPTWSAKSTSASSAFARARIAGQASSSQPRTASGFCSTARLSGRWNDSPQRRRYLPTPGSVRRTRYSFAISAPTWERVHSCPASPSSQGWWSSTACRTAACSASDST</sequence>
<name>A0ABP4DZZ7_9ACTN</name>
<comment type="caution">
    <text evidence="1">The sequence shown here is derived from an EMBL/GenBank/DDBJ whole genome shotgun (WGS) entry which is preliminary data.</text>
</comment>
<reference evidence="2" key="1">
    <citation type="journal article" date="2019" name="Int. J. Syst. Evol. Microbiol.">
        <title>The Global Catalogue of Microorganisms (GCM) 10K type strain sequencing project: providing services to taxonomists for standard genome sequencing and annotation.</title>
        <authorList>
            <consortium name="The Broad Institute Genomics Platform"/>
            <consortium name="The Broad Institute Genome Sequencing Center for Infectious Disease"/>
            <person name="Wu L."/>
            <person name="Ma J."/>
        </authorList>
    </citation>
    <scope>NUCLEOTIDE SEQUENCE [LARGE SCALE GENOMIC DNA]</scope>
    <source>
        <strain evidence="2">JCM 13002</strain>
    </source>
</reference>